<evidence type="ECO:0000256" key="7">
    <source>
        <dbReference type="ARBA" id="ARBA00023049"/>
    </source>
</evidence>
<dbReference type="PANTHER" id="PTHR11533">
    <property type="entry name" value="PROTEASE M1 ZINC METALLOPROTEASE"/>
    <property type="match status" value="1"/>
</dbReference>
<dbReference type="Gene3D" id="2.60.40.1910">
    <property type="match status" value="1"/>
</dbReference>
<dbReference type="InterPro" id="IPR024571">
    <property type="entry name" value="ERAP1-like_C_dom"/>
</dbReference>
<feature type="binding site" evidence="9">
    <location>
        <position position="340"/>
    </location>
    <ligand>
        <name>Zn(2+)</name>
        <dbReference type="ChEBI" id="CHEBI:29105"/>
        <note>catalytic</note>
    </ligand>
</feature>
<evidence type="ECO:0000256" key="11">
    <source>
        <dbReference type="RuleBase" id="RU364040"/>
    </source>
</evidence>
<reference evidence="15" key="1">
    <citation type="submission" date="2023-03" db="EMBL/GenBank/DDBJ databases">
        <title>Massive genome expansion in bonnet fungi (Mycena s.s.) driven by repeated elements and novel gene families across ecological guilds.</title>
        <authorList>
            <consortium name="Lawrence Berkeley National Laboratory"/>
            <person name="Harder C.B."/>
            <person name="Miyauchi S."/>
            <person name="Viragh M."/>
            <person name="Kuo A."/>
            <person name="Thoen E."/>
            <person name="Andreopoulos B."/>
            <person name="Lu D."/>
            <person name="Skrede I."/>
            <person name="Drula E."/>
            <person name="Henrissat B."/>
            <person name="Morin E."/>
            <person name="Kohler A."/>
            <person name="Barry K."/>
            <person name="LaButti K."/>
            <person name="Morin E."/>
            <person name="Salamov A."/>
            <person name="Lipzen A."/>
            <person name="Mereny Z."/>
            <person name="Hegedus B."/>
            <person name="Baldrian P."/>
            <person name="Stursova M."/>
            <person name="Weitz H."/>
            <person name="Taylor A."/>
            <person name="Grigoriev I.V."/>
            <person name="Nagy L.G."/>
            <person name="Martin F."/>
            <person name="Kauserud H."/>
        </authorList>
    </citation>
    <scope>NUCLEOTIDE SEQUENCE</scope>
    <source>
        <strain evidence="15">CBHHK067</strain>
    </source>
</reference>
<evidence type="ECO:0000256" key="1">
    <source>
        <dbReference type="ARBA" id="ARBA00010136"/>
    </source>
</evidence>
<dbReference type="AlphaFoldDB" id="A0AAD7G7N4"/>
<dbReference type="SUPFAM" id="SSF55486">
    <property type="entry name" value="Metalloproteases ('zincins'), catalytic domain"/>
    <property type="match status" value="1"/>
</dbReference>
<dbReference type="Gene3D" id="2.60.40.1730">
    <property type="entry name" value="tricorn interacting facor f3 domain"/>
    <property type="match status" value="1"/>
</dbReference>
<dbReference type="GO" id="GO:0016020">
    <property type="term" value="C:membrane"/>
    <property type="evidence" value="ECO:0007669"/>
    <property type="project" value="TreeGrafter"/>
</dbReference>
<dbReference type="GO" id="GO:0070006">
    <property type="term" value="F:metalloaminopeptidase activity"/>
    <property type="evidence" value="ECO:0007669"/>
    <property type="project" value="TreeGrafter"/>
</dbReference>
<evidence type="ECO:0000256" key="3">
    <source>
        <dbReference type="ARBA" id="ARBA00022670"/>
    </source>
</evidence>
<dbReference type="GO" id="GO:0005615">
    <property type="term" value="C:extracellular space"/>
    <property type="evidence" value="ECO:0007669"/>
    <property type="project" value="TreeGrafter"/>
</dbReference>
<feature type="domain" description="Aminopeptidase N-like N-terminal" evidence="14">
    <location>
        <begin position="23"/>
        <end position="228"/>
    </location>
</feature>
<protein>
    <recommendedName>
        <fullName evidence="11">Aminopeptidase</fullName>
        <ecNumber evidence="11">3.4.11.-</ecNumber>
    </recommendedName>
</protein>
<dbReference type="InterPro" id="IPR014782">
    <property type="entry name" value="Peptidase_M1_dom"/>
</dbReference>
<dbReference type="Gene3D" id="1.10.390.10">
    <property type="entry name" value="Neutral Protease Domain 2"/>
    <property type="match status" value="1"/>
</dbReference>
<dbReference type="InterPro" id="IPR027268">
    <property type="entry name" value="Peptidase_M4/M1_CTD_sf"/>
</dbReference>
<dbReference type="PANTHER" id="PTHR11533:SF174">
    <property type="entry name" value="PUROMYCIN-SENSITIVE AMINOPEPTIDASE-RELATED"/>
    <property type="match status" value="1"/>
</dbReference>
<dbReference type="InterPro" id="IPR034016">
    <property type="entry name" value="M1_APN-typ"/>
</dbReference>
<feature type="site" description="Transition state stabilizer" evidence="10">
    <location>
        <position position="427"/>
    </location>
</feature>
<dbReference type="InterPro" id="IPR050344">
    <property type="entry name" value="Peptidase_M1_aminopeptidases"/>
</dbReference>
<evidence type="ECO:0000256" key="2">
    <source>
        <dbReference type="ARBA" id="ARBA00022438"/>
    </source>
</evidence>
<feature type="domain" description="Peptidase M1 membrane alanine aminopeptidase" evidence="12">
    <location>
        <begin position="268"/>
        <end position="486"/>
    </location>
</feature>
<comment type="cofactor">
    <cofactor evidence="9 11">
        <name>Zn(2+)</name>
        <dbReference type="ChEBI" id="CHEBI:29105"/>
    </cofactor>
    <text evidence="9 11">Binds 1 zinc ion per subunit.</text>
</comment>
<dbReference type="Pfam" id="PF01433">
    <property type="entry name" value="Peptidase_M1"/>
    <property type="match status" value="1"/>
</dbReference>
<dbReference type="PRINTS" id="PR00756">
    <property type="entry name" value="ALADIPTASE"/>
</dbReference>
<keyword evidence="7 11" id="KW-0482">Metalloprotease</keyword>
<proteinExistence type="inferred from homology"/>
<organism evidence="15 16">
    <name type="scientific">Mycena rosella</name>
    <name type="common">Pink bonnet</name>
    <name type="synonym">Agaricus rosellus</name>
    <dbReference type="NCBI Taxonomy" id="1033263"/>
    <lineage>
        <taxon>Eukaryota</taxon>
        <taxon>Fungi</taxon>
        <taxon>Dikarya</taxon>
        <taxon>Basidiomycota</taxon>
        <taxon>Agaricomycotina</taxon>
        <taxon>Agaricomycetes</taxon>
        <taxon>Agaricomycetidae</taxon>
        <taxon>Agaricales</taxon>
        <taxon>Marasmiineae</taxon>
        <taxon>Mycenaceae</taxon>
        <taxon>Mycena</taxon>
    </lineage>
</organism>
<evidence type="ECO:0000256" key="5">
    <source>
        <dbReference type="ARBA" id="ARBA00022801"/>
    </source>
</evidence>
<dbReference type="Gene3D" id="1.25.50.20">
    <property type="match status" value="1"/>
</dbReference>
<evidence type="ECO:0000256" key="8">
    <source>
        <dbReference type="PIRSR" id="PIRSR634016-1"/>
    </source>
</evidence>
<feature type="domain" description="ERAP1-like C-terminal" evidence="13">
    <location>
        <begin position="564"/>
        <end position="881"/>
    </location>
</feature>
<keyword evidence="6 9" id="KW-0862">Zinc</keyword>
<dbReference type="InterPro" id="IPR045357">
    <property type="entry name" value="Aminopeptidase_N-like_N"/>
</dbReference>
<evidence type="ECO:0000259" key="12">
    <source>
        <dbReference type="Pfam" id="PF01433"/>
    </source>
</evidence>
<evidence type="ECO:0000256" key="4">
    <source>
        <dbReference type="ARBA" id="ARBA00022723"/>
    </source>
</evidence>
<keyword evidence="3 11" id="KW-0645">Protease</keyword>
<sequence>MSSKLPEFPASPADKYRLPTDVKPSHYNLTFYTDLKSLQFGGFVTIELDILRDTSAIILNCSDDLDLKNASVHCASLEANQFQSAQIADKELGRVTLNISAALPAGSKAQLKIHYNAPLRGSMNGYYKSAWKNEGQTEYYALTHFQPIDARAAFPCFDEPALKATFAITMVSRSDTVNLSNMPATSEESYDPSSSPDADLASFVSTLAKDIQWKITKFQVTPPMSSYLVAFANGSFSYLEKKVVMPLSGRTIPLRVYATPDIIHQMEFSLDVTAKVLPLYETIFNIEYPLPKLDTLAANDFDMGAMENWGLITGRTSAFSVDPAKADISARKRVAQTQSHEVAHMWFGNITTMEWWDYLYLNEGFASLMGEAIVLGEVFPEWEVNAFFVAYHSNRALGLDAKRSSHPIEVACPDPNFINQIFDGLSYSKAACVLRMLSDYVGEERFLKGVSLYLKNHLYGTSVTNDLWDGIAAATGQDIRRLMDNWVTKIGFPLITVTETSSGIHVRQDRFLNSGAPDAEDNETIWNVPLGILTVDKNGQVHMDKAALLEDRERSFAIDTSMTFKLNSGSLGVYRVRYTPERLSKIAVEAAKEDSVFSLSDRIGLLYDVAELSKAGLTQLSSFLTLIDIWRNETNYLVWSGVLTKMGTVLRIFDHHANIDDGLRAFLRTLFAPLVQRLGFDFPAGESVDVVQLRKTAIAGALSGRDESVIQALRARFADFMKTGDDTGIPADIRASIFMAAARFGGREEFEALLKITENLANPGAKSAAIAAVGFIQDSDLIDELLSYILTKARDQDAVSFCYNGLASNPVTRQRLPAFFKDNYDAFSKRFATNSMLKYLVEACFGELSTQKDYDETEEFFKDKDTTRYSMALAQALETIRTRIVYIERSRDDLSDWLSKWEERSKL</sequence>
<feature type="binding site" evidence="9">
    <location>
        <position position="344"/>
    </location>
    <ligand>
        <name>Zn(2+)</name>
        <dbReference type="ChEBI" id="CHEBI:29105"/>
        <note>catalytic</note>
    </ligand>
</feature>
<evidence type="ECO:0000313" key="15">
    <source>
        <dbReference type="EMBL" id="KAJ7667400.1"/>
    </source>
</evidence>
<dbReference type="GO" id="GO:0042277">
    <property type="term" value="F:peptide binding"/>
    <property type="evidence" value="ECO:0007669"/>
    <property type="project" value="TreeGrafter"/>
</dbReference>
<accession>A0AAD7G7N4</accession>
<keyword evidence="16" id="KW-1185">Reference proteome</keyword>
<evidence type="ECO:0000259" key="13">
    <source>
        <dbReference type="Pfam" id="PF11838"/>
    </source>
</evidence>
<keyword evidence="2 11" id="KW-0031">Aminopeptidase</keyword>
<evidence type="ECO:0000259" key="14">
    <source>
        <dbReference type="Pfam" id="PF17900"/>
    </source>
</evidence>
<dbReference type="FunFam" id="1.10.390.10:FF:000006">
    <property type="entry name" value="Puromycin-sensitive aminopeptidase"/>
    <property type="match status" value="1"/>
</dbReference>
<feature type="binding site" evidence="9">
    <location>
        <position position="363"/>
    </location>
    <ligand>
        <name>Zn(2+)</name>
        <dbReference type="ChEBI" id="CHEBI:29105"/>
        <note>catalytic</note>
    </ligand>
</feature>
<keyword evidence="4 9" id="KW-0479">Metal-binding</keyword>
<name>A0AAD7G7N4_MYCRO</name>
<dbReference type="InterPro" id="IPR042097">
    <property type="entry name" value="Aminopeptidase_N-like_N_sf"/>
</dbReference>
<evidence type="ECO:0000256" key="10">
    <source>
        <dbReference type="PIRSR" id="PIRSR634016-4"/>
    </source>
</evidence>
<dbReference type="Pfam" id="PF17900">
    <property type="entry name" value="Peptidase_M1_N"/>
    <property type="match status" value="1"/>
</dbReference>
<dbReference type="GO" id="GO:0043171">
    <property type="term" value="P:peptide catabolic process"/>
    <property type="evidence" value="ECO:0007669"/>
    <property type="project" value="TreeGrafter"/>
</dbReference>
<comment type="similarity">
    <text evidence="1 11">Belongs to the peptidase M1 family.</text>
</comment>
<dbReference type="GO" id="GO:0005737">
    <property type="term" value="C:cytoplasm"/>
    <property type="evidence" value="ECO:0007669"/>
    <property type="project" value="TreeGrafter"/>
</dbReference>
<dbReference type="Proteomes" id="UP001221757">
    <property type="component" value="Unassembled WGS sequence"/>
</dbReference>
<dbReference type="Pfam" id="PF11838">
    <property type="entry name" value="ERAP1_C"/>
    <property type="match status" value="1"/>
</dbReference>
<dbReference type="InterPro" id="IPR001930">
    <property type="entry name" value="Peptidase_M1"/>
</dbReference>
<dbReference type="EC" id="3.4.11.-" evidence="11"/>
<keyword evidence="5 11" id="KW-0378">Hydrolase</keyword>
<dbReference type="GO" id="GO:0008270">
    <property type="term" value="F:zinc ion binding"/>
    <property type="evidence" value="ECO:0007669"/>
    <property type="project" value="UniProtKB-UniRule"/>
</dbReference>
<dbReference type="SUPFAM" id="SSF63737">
    <property type="entry name" value="Leukotriene A4 hydrolase N-terminal domain"/>
    <property type="match status" value="1"/>
</dbReference>
<dbReference type="CDD" id="cd09601">
    <property type="entry name" value="M1_APN-Q_like"/>
    <property type="match status" value="1"/>
</dbReference>
<dbReference type="EMBL" id="JARKIE010000200">
    <property type="protein sequence ID" value="KAJ7667400.1"/>
    <property type="molecule type" value="Genomic_DNA"/>
</dbReference>
<evidence type="ECO:0000313" key="16">
    <source>
        <dbReference type="Proteomes" id="UP001221757"/>
    </source>
</evidence>
<feature type="active site" description="Proton acceptor" evidence="8">
    <location>
        <position position="341"/>
    </location>
</feature>
<evidence type="ECO:0000256" key="6">
    <source>
        <dbReference type="ARBA" id="ARBA00022833"/>
    </source>
</evidence>
<comment type="caution">
    <text evidence="15">The sequence shown here is derived from an EMBL/GenBank/DDBJ whole genome shotgun (WGS) entry which is preliminary data.</text>
</comment>
<evidence type="ECO:0000256" key="9">
    <source>
        <dbReference type="PIRSR" id="PIRSR634016-3"/>
    </source>
</evidence>
<dbReference type="GO" id="GO:0006508">
    <property type="term" value="P:proteolysis"/>
    <property type="evidence" value="ECO:0007669"/>
    <property type="project" value="UniProtKB-KW"/>
</dbReference>
<gene>
    <name evidence="15" type="ORF">B0H17DRAFT_1088495</name>
</gene>